<sequence>MAQFDPNLHLRSLEELEAGASPDITVAPYRASFADMTSIVILPRQNGCLKCEDKAPTCPTNCKSDEFCSFTIPTCSTCAQAICAKDDSKSSSSSSSKPNTGAIVGGVIGGLVVIAIATYLVWRFFIKTKRQSIIQESYAETTHEKTINEKSTGEPRQTNRDSTHTVHSIASTVLTRASNIIQIAYIPGVTNRATPTSPTLLVPPVPPIPMHASNSAASSPSPYEEQHFFVPGELRDSTYSGISGYSDRTSVARTSYAPRSSIAPSIASTIYGKNAVVVAPAQTGMRAKAAVVSVKSMGVGTNGSSTPPVPSVDYEKYAPGRPKSRDSTFSVGSTFLNNANTATAAPVQRVQVVRVGNGNGPKQVSVGSKASSTSEEISAPGTPLPPSTTAAARESAAVTVIDESPAVDQGPFSDPPEPSPAAVRSNHSLSAVIEEATRRAAAGPDRRSQRTSSYERGRSPFGDEHATKD</sequence>
<keyword evidence="5" id="KW-1185">Reference proteome</keyword>
<keyword evidence="2" id="KW-1133">Transmembrane helix</keyword>
<accession>A0A135SLV3</accession>
<dbReference type="EMBL" id="JEMN01001463">
    <property type="protein sequence ID" value="KXH36757.1"/>
    <property type="molecule type" value="Genomic_DNA"/>
</dbReference>
<keyword evidence="2" id="KW-0472">Membrane</keyword>
<dbReference type="Pfam" id="PF09463">
    <property type="entry name" value="Opy2"/>
    <property type="match status" value="1"/>
</dbReference>
<dbReference type="OrthoDB" id="2402916at2759"/>
<dbReference type="Proteomes" id="UP000070054">
    <property type="component" value="Unassembled WGS sequence"/>
</dbReference>
<evidence type="ECO:0000313" key="4">
    <source>
        <dbReference type="EMBL" id="KXH36757.1"/>
    </source>
</evidence>
<dbReference type="InterPro" id="IPR018571">
    <property type="entry name" value="Membrane_anchor_Opy2_N"/>
</dbReference>
<feature type="transmembrane region" description="Helical" evidence="2">
    <location>
        <begin position="102"/>
        <end position="122"/>
    </location>
</feature>
<feature type="region of interest" description="Disordered" evidence="1">
    <location>
        <begin position="300"/>
        <end position="329"/>
    </location>
</feature>
<name>A0A135SLV3_9PEZI</name>
<feature type="domain" description="Membrane anchor Opy2 N-terminal" evidence="3">
    <location>
        <begin position="48"/>
        <end position="83"/>
    </location>
</feature>
<feature type="compositionally biased region" description="Basic and acidic residues" evidence="1">
    <location>
        <begin position="141"/>
        <end position="164"/>
    </location>
</feature>
<evidence type="ECO:0000259" key="3">
    <source>
        <dbReference type="Pfam" id="PF09463"/>
    </source>
</evidence>
<gene>
    <name evidence="4" type="ORF">CNYM01_10054</name>
</gene>
<feature type="region of interest" description="Disordered" evidence="1">
    <location>
        <begin position="140"/>
        <end position="164"/>
    </location>
</feature>
<feature type="compositionally biased region" description="Basic and acidic residues" evidence="1">
    <location>
        <begin position="313"/>
        <end position="326"/>
    </location>
</feature>
<feature type="region of interest" description="Disordered" evidence="1">
    <location>
        <begin position="356"/>
        <end position="469"/>
    </location>
</feature>
<dbReference type="AlphaFoldDB" id="A0A135SLV3"/>
<protein>
    <submittedName>
        <fullName evidence="4">Opy2 protein</fullName>
    </submittedName>
</protein>
<keyword evidence="2" id="KW-0812">Transmembrane</keyword>
<evidence type="ECO:0000256" key="2">
    <source>
        <dbReference type="SAM" id="Phobius"/>
    </source>
</evidence>
<comment type="caution">
    <text evidence="4">The sequence shown here is derived from an EMBL/GenBank/DDBJ whole genome shotgun (WGS) entry which is preliminary data.</text>
</comment>
<feature type="compositionally biased region" description="Polar residues" evidence="1">
    <location>
        <begin position="365"/>
        <end position="376"/>
    </location>
</feature>
<evidence type="ECO:0000256" key="1">
    <source>
        <dbReference type="SAM" id="MobiDB-lite"/>
    </source>
</evidence>
<reference evidence="4 5" key="1">
    <citation type="submission" date="2014-02" db="EMBL/GenBank/DDBJ databases">
        <title>The genome sequence of Colletotrichum nymphaeae SA-01.</title>
        <authorList>
            <person name="Baroncelli R."/>
            <person name="Thon M.R."/>
        </authorList>
    </citation>
    <scope>NUCLEOTIDE SEQUENCE [LARGE SCALE GENOMIC DNA]</scope>
    <source>
        <strain evidence="4 5">SA-01</strain>
    </source>
</reference>
<organism evidence="4 5">
    <name type="scientific">Colletotrichum nymphaeae SA-01</name>
    <dbReference type="NCBI Taxonomy" id="1460502"/>
    <lineage>
        <taxon>Eukaryota</taxon>
        <taxon>Fungi</taxon>
        <taxon>Dikarya</taxon>
        <taxon>Ascomycota</taxon>
        <taxon>Pezizomycotina</taxon>
        <taxon>Sordariomycetes</taxon>
        <taxon>Hypocreomycetidae</taxon>
        <taxon>Glomerellales</taxon>
        <taxon>Glomerellaceae</taxon>
        <taxon>Colletotrichum</taxon>
        <taxon>Colletotrichum acutatum species complex</taxon>
    </lineage>
</organism>
<proteinExistence type="predicted"/>
<evidence type="ECO:0000313" key="5">
    <source>
        <dbReference type="Proteomes" id="UP000070054"/>
    </source>
</evidence>
<feature type="compositionally biased region" description="Basic and acidic residues" evidence="1">
    <location>
        <begin position="444"/>
        <end position="469"/>
    </location>
</feature>